<evidence type="ECO:0000256" key="10">
    <source>
        <dbReference type="SAM" id="Coils"/>
    </source>
</evidence>
<dbReference type="PATRIC" id="fig|880071.3.peg.1085"/>
<evidence type="ECO:0000256" key="2">
    <source>
        <dbReference type="ARBA" id="ARBA00009441"/>
    </source>
</evidence>
<feature type="coiled-coil region" evidence="10">
    <location>
        <begin position="328"/>
        <end position="362"/>
    </location>
</feature>
<dbReference type="PANTHER" id="PTHR11059">
    <property type="entry name" value="DNA REPAIR PROTEIN RECN"/>
    <property type="match status" value="1"/>
</dbReference>
<keyword evidence="10" id="KW-0175">Coiled coil</keyword>
<protein>
    <recommendedName>
        <fullName evidence="3 9">DNA repair protein RecN</fullName>
    </recommendedName>
    <alternativeName>
        <fullName evidence="8 9">Recombination protein N</fullName>
    </alternativeName>
</protein>
<proteinExistence type="inferred from homology"/>
<comment type="function">
    <text evidence="1 9">May be involved in recombinational repair of damaged DNA.</text>
</comment>
<evidence type="ECO:0000256" key="1">
    <source>
        <dbReference type="ARBA" id="ARBA00003618"/>
    </source>
</evidence>
<dbReference type="PANTHER" id="PTHR11059:SF0">
    <property type="entry name" value="DNA REPAIR PROTEIN RECN"/>
    <property type="match status" value="1"/>
</dbReference>
<dbReference type="InterPro" id="IPR003395">
    <property type="entry name" value="RecF/RecN/SMC_N"/>
</dbReference>
<sequence>MLKHLLIDNYALIEHLEIQPDSHLNVITGETGAGKSILRGALGLLAGNRADTKVLLNPDGKCVIEGTFDISTYNLKKIFEKEDVEYDSTCIIRRQIAPNGRSRAFINDMPVPLDSLKRIAVRLMDIHAQHDTMQLFSNDYQRNVLDLYANTKTLLEIYGQEFRQYRKIIKKYEELKNEEIRLRKEYDYNMHLLQELEKADLEKINKEELEQELERLENVDFIRTQMSIAFNSISDEEYSAENILREAVHALSKTQSFSPSFEALYNRLNSAMIEIQDISKEIEGESEQLVTDDETAGVVKQILSALYHLENKHNVNSSEELMAIRDEISDKVRKVENFDEDLKDLKEDIARSKSYLTDLANQLTEQRKSVVEDTQSQINYLLGELGMPNARFQIEITPIPLSPSGADLVEFWFSANKGISPQPLKDVASGGEFSRLMLCIKYRLAKHISLPTLVFDEIDTGISGEIALKMGKIIQDMSKTHQILIISHLPQIASQGSAHYYIYKDNSADRTVSRIKKLSDNDRVKEIAQMIGGSTPSTSTYNSAKELLQVK</sequence>
<dbReference type="InterPro" id="IPR027417">
    <property type="entry name" value="P-loop_NTPase"/>
</dbReference>
<dbReference type="GO" id="GO:0006281">
    <property type="term" value="P:DNA repair"/>
    <property type="evidence" value="ECO:0007669"/>
    <property type="project" value="UniProtKB-KW"/>
</dbReference>
<comment type="similarity">
    <text evidence="2 9">Belongs to the RecN family.</text>
</comment>
<accession>I4AHW8</accession>
<dbReference type="EMBL" id="CP003345">
    <property type="protein sequence ID" value="AFM03553.1"/>
    <property type="molecule type" value="Genomic_DNA"/>
</dbReference>
<feature type="coiled-coil region" evidence="10">
    <location>
        <begin position="165"/>
        <end position="219"/>
    </location>
</feature>
<keyword evidence="13" id="KW-1185">Reference proteome</keyword>
<gene>
    <name evidence="12" type="ordered locus">Fleli_1115</name>
</gene>
<evidence type="ECO:0000256" key="9">
    <source>
        <dbReference type="PIRNR" id="PIRNR003128"/>
    </source>
</evidence>
<keyword evidence="6" id="KW-0067">ATP-binding</keyword>
<keyword evidence="4" id="KW-0547">Nucleotide-binding</keyword>
<evidence type="ECO:0000256" key="5">
    <source>
        <dbReference type="ARBA" id="ARBA00022763"/>
    </source>
</evidence>
<reference evidence="13" key="1">
    <citation type="submission" date="2012-06" db="EMBL/GenBank/DDBJ databases">
        <title>The complete genome of Flexibacter litoralis DSM 6794.</title>
        <authorList>
            <person name="Lucas S."/>
            <person name="Copeland A."/>
            <person name="Lapidus A."/>
            <person name="Glavina del Rio T."/>
            <person name="Dalin E."/>
            <person name="Tice H."/>
            <person name="Bruce D."/>
            <person name="Goodwin L."/>
            <person name="Pitluck S."/>
            <person name="Peters L."/>
            <person name="Ovchinnikova G."/>
            <person name="Lu M."/>
            <person name="Kyrpides N."/>
            <person name="Mavromatis K."/>
            <person name="Ivanova N."/>
            <person name="Brettin T."/>
            <person name="Detter J.C."/>
            <person name="Han C."/>
            <person name="Larimer F."/>
            <person name="Land M."/>
            <person name="Hauser L."/>
            <person name="Markowitz V."/>
            <person name="Cheng J.-F."/>
            <person name="Hugenholtz P."/>
            <person name="Woyke T."/>
            <person name="Wu D."/>
            <person name="Spring S."/>
            <person name="Lang E."/>
            <person name="Kopitz M."/>
            <person name="Brambilla E."/>
            <person name="Klenk H.-P."/>
            <person name="Eisen J.A."/>
        </authorList>
    </citation>
    <scope>NUCLEOTIDE SEQUENCE [LARGE SCALE GENOMIC DNA]</scope>
    <source>
        <strain evidence="13">ATCC 23117 / DSM 6794 / NBRC 15988 / NCIMB 1366 / Sio-4</strain>
    </source>
</reference>
<dbReference type="PIRSF" id="PIRSF003128">
    <property type="entry name" value="RecN"/>
    <property type="match status" value="1"/>
</dbReference>
<dbReference type="KEGG" id="fli:Fleli_1115"/>
<organism evidence="12 13">
    <name type="scientific">Bernardetia litoralis (strain ATCC 23117 / DSM 6794 / NBRC 15988 / NCIMB 1366 / Fx l1 / Sio-4)</name>
    <name type="common">Flexibacter litoralis</name>
    <dbReference type="NCBI Taxonomy" id="880071"/>
    <lineage>
        <taxon>Bacteria</taxon>
        <taxon>Pseudomonadati</taxon>
        <taxon>Bacteroidota</taxon>
        <taxon>Cytophagia</taxon>
        <taxon>Cytophagales</taxon>
        <taxon>Bernardetiaceae</taxon>
        <taxon>Bernardetia</taxon>
    </lineage>
</organism>
<dbReference type="InterPro" id="IPR004604">
    <property type="entry name" value="DNA_recomb/repair_RecN"/>
</dbReference>
<dbReference type="GO" id="GO:0006310">
    <property type="term" value="P:DNA recombination"/>
    <property type="evidence" value="ECO:0007669"/>
    <property type="project" value="InterPro"/>
</dbReference>
<evidence type="ECO:0000256" key="4">
    <source>
        <dbReference type="ARBA" id="ARBA00022741"/>
    </source>
</evidence>
<dbReference type="GO" id="GO:0043590">
    <property type="term" value="C:bacterial nucleoid"/>
    <property type="evidence" value="ECO:0007669"/>
    <property type="project" value="TreeGrafter"/>
</dbReference>
<dbReference type="RefSeq" id="WP_014797010.1">
    <property type="nucleotide sequence ID" value="NC_018018.1"/>
</dbReference>
<evidence type="ECO:0000256" key="7">
    <source>
        <dbReference type="ARBA" id="ARBA00023204"/>
    </source>
</evidence>
<evidence type="ECO:0000256" key="6">
    <source>
        <dbReference type="ARBA" id="ARBA00022840"/>
    </source>
</evidence>
<keyword evidence="7 9" id="KW-0234">DNA repair</keyword>
<evidence type="ECO:0000313" key="13">
    <source>
        <dbReference type="Proteomes" id="UP000006054"/>
    </source>
</evidence>
<evidence type="ECO:0000256" key="3">
    <source>
        <dbReference type="ARBA" id="ARBA00021315"/>
    </source>
</evidence>
<evidence type="ECO:0000259" key="11">
    <source>
        <dbReference type="Pfam" id="PF02463"/>
    </source>
</evidence>
<dbReference type="OrthoDB" id="9806954at2"/>
<dbReference type="Gene3D" id="3.40.50.300">
    <property type="entry name" value="P-loop containing nucleotide triphosphate hydrolases"/>
    <property type="match status" value="2"/>
</dbReference>
<dbReference type="SUPFAM" id="SSF52540">
    <property type="entry name" value="P-loop containing nucleoside triphosphate hydrolases"/>
    <property type="match status" value="1"/>
</dbReference>
<dbReference type="STRING" id="880071.Fleli_1115"/>
<dbReference type="NCBIfam" id="TIGR00634">
    <property type="entry name" value="recN"/>
    <property type="match status" value="1"/>
</dbReference>
<dbReference type="CDD" id="cd03241">
    <property type="entry name" value="ABC_RecN"/>
    <property type="match status" value="2"/>
</dbReference>
<dbReference type="GO" id="GO:0009432">
    <property type="term" value="P:SOS response"/>
    <property type="evidence" value="ECO:0007669"/>
    <property type="project" value="TreeGrafter"/>
</dbReference>
<dbReference type="eggNOG" id="COG0497">
    <property type="taxonomic scope" value="Bacteria"/>
</dbReference>
<evidence type="ECO:0000256" key="8">
    <source>
        <dbReference type="ARBA" id="ARBA00033408"/>
    </source>
</evidence>
<dbReference type="AlphaFoldDB" id="I4AHW8"/>
<feature type="domain" description="RecF/RecN/SMC N-terminal" evidence="11">
    <location>
        <begin position="1"/>
        <end position="505"/>
    </location>
</feature>
<dbReference type="Pfam" id="PF02463">
    <property type="entry name" value="SMC_N"/>
    <property type="match status" value="1"/>
</dbReference>
<dbReference type="Proteomes" id="UP000006054">
    <property type="component" value="Chromosome"/>
</dbReference>
<dbReference type="HOGENOM" id="CLU_018297_3_1_10"/>
<dbReference type="GO" id="GO:0005524">
    <property type="term" value="F:ATP binding"/>
    <property type="evidence" value="ECO:0007669"/>
    <property type="project" value="UniProtKB-KW"/>
</dbReference>
<keyword evidence="5 9" id="KW-0227">DNA damage</keyword>
<name>I4AHW8_BERLS</name>
<evidence type="ECO:0000313" key="12">
    <source>
        <dbReference type="EMBL" id="AFM03553.1"/>
    </source>
</evidence>